<dbReference type="Gene3D" id="1.10.340.30">
    <property type="entry name" value="Hypothetical protein, domain 2"/>
    <property type="match status" value="1"/>
</dbReference>
<dbReference type="EMBL" id="OUNC01000004">
    <property type="protein sequence ID" value="SPP26915.1"/>
    <property type="molecule type" value="Genomic_DNA"/>
</dbReference>
<keyword evidence="3" id="KW-0326">Glycosidase</keyword>
<dbReference type="Proteomes" id="UP000270190">
    <property type="component" value="Unassembled WGS sequence"/>
</dbReference>
<protein>
    <submittedName>
        <fullName evidence="3">3-methyl-adenine DNA glycosylase I, constitutive</fullName>
        <ecNumber evidence="3">3.2.2.20</ecNumber>
    </submittedName>
    <submittedName>
        <fullName evidence="2">DNA-3-methyladenine glycosylase I</fullName>
    </submittedName>
</protein>
<organism evidence="2 4">
    <name type="scientific">Brochothrix thermosphacta</name>
    <name type="common">Microbacterium thermosphactum</name>
    <dbReference type="NCBI Taxonomy" id="2756"/>
    <lineage>
        <taxon>Bacteria</taxon>
        <taxon>Bacillati</taxon>
        <taxon>Bacillota</taxon>
        <taxon>Bacilli</taxon>
        <taxon>Bacillales</taxon>
        <taxon>Listeriaceae</taxon>
        <taxon>Brochothrix</taxon>
    </lineage>
</organism>
<evidence type="ECO:0000313" key="4">
    <source>
        <dbReference type="Proteomes" id="UP000243591"/>
    </source>
</evidence>
<dbReference type="Proteomes" id="UP000243591">
    <property type="component" value="Chromosome"/>
</dbReference>
<evidence type="ECO:0000256" key="1">
    <source>
        <dbReference type="PIRSR" id="PIRSR605019-1"/>
    </source>
</evidence>
<reference evidence="3" key="2">
    <citation type="submission" date="2018-04" db="EMBL/GenBank/DDBJ databases">
        <authorList>
            <person name="Go L.Y."/>
            <person name="Mitchell J.A."/>
        </authorList>
    </citation>
    <scope>NUCLEOTIDE SEQUENCE</scope>
    <source>
        <strain evidence="3">BSAS1 3</strain>
    </source>
</reference>
<dbReference type="InterPro" id="IPR052891">
    <property type="entry name" value="DNA-3mA_glycosylase"/>
</dbReference>
<keyword evidence="3" id="KW-0378">Hydrolase</keyword>
<dbReference type="KEGG" id="bths:CNY62_12420"/>
<dbReference type="STRING" id="2756.BFR44_03705"/>
<dbReference type="EC" id="3.2.2.20" evidence="3"/>
<evidence type="ECO:0000313" key="5">
    <source>
        <dbReference type="Proteomes" id="UP000270190"/>
    </source>
</evidence>
<sequence>MTICDWATKYEEERIYHNEEWGRFTTKSNDLYFEFLILEGAQAGLSWRTILNKREGYRTVFHHFDIERCAELSDEELEAARLNTMIVRNKLKIASVRKNAVAFKKIIIEFGSIENYLRTFFTEVPMINHWETINDVPSESKESIALSKDLKKRGCSFIGPTIMYAFLQATGFIDDHIVSCDFHTNNRI</sequence>
<dbReference type="EMBL" id="CP023483">
    <property type="protein sequence ID" value="ATF27104.1"/>
    <property type="molecule type" value="Genomic_DNA"/>
</dbReference>
<feature type="binding site" evidence="1">
    <location>
        <position position="4"/>
    </location>
    <ligand>
        <name>Zn(2+)</name>
        <dbReference type="ChEBI" id="CHEBI:29105"/>
    </ligand>
</feature>
<feature type="binding site" evidence="1">
    <location>
        <position position="180"/>
    </location>
    <ligand>
        <name>Zn(2+)</name>
        <dbReference type="ChEBI" id="CHEBI:29105"/>
    </ligand>
</feature>
<dbReference type="InterPro" id="IPR011257">
    <property type="entry name" value="DNA_glycosylase"/>
</dbReference>
<dbReference type="SUPFAM" id="SSF48150">
    <property type="entry name" value="DNA-glycosylase"/>
    <property type="match status" value="1"/>
</dbReference>
<reference evidence="5" key="3">
    <citation type="submission" date="2018-04" db="EMBL/GenBank/DDBJ databases">
        <authorList>
            <person name="Illikoud N."/>
        </authorList>
    </citation>
    <scope>NUCLEOTIDE SEQUENCE [LARGE SCALE GENOMIC DNA]</scope>
</reference>
<reference evidence="2 4" key="1">
    <citation type="submission" date="2017-09" db="EMBL/GenBank/DDBJ databases">
        <title>Complete Genome Sequences of Two Strains of the Meat Spoilage Bacterium Brochothrix thermosphacta Isolated from Ground Chicken.</title>
        <authorList>
            <person name="Paoli G.C."/>
            <person name="Wijey C."/>
            <person name="Chen C.-Y."/>
            <person name="Nguyen L."/>
            <person name="Yan X."/>
            <person name="Irwin P.L."/>
        </authorList>
    </citation>
    <scope>NUCLEOTIDE SEQUENCE [LARGE SCALE GENOMIC DNA]</scope>
    <source>
        <strain evidence="2 4">BI</strain>
    </source>
</reference>
<keyword evidence="4" id="KW-1185">Reference proteome</keyword>
<dbReference type="RefSeq" id="WP_029090939.1">
    <property type="nucleotide sequence ID" value="NZ_CBCPJR010000001.1"/>
</dbReference>
<gene>
    <name evidence="3" type="primary">tag</name>
    <name evidence="3" type="ORF">BTBSAS_120051</name>
    <name evidence="2" type="ORF">CNY62_12420</name>
</gene>
<name>A0A1D2K642_BROTH</name>
<evidence type="ECO:0000313" key="3">
    <source>
        <dbReference type="EMBL" id="SPP26915.1"/>
    </source>
</evidence>
<accession>A0A1D2K642</accession>
<dbReference type="GO" id="GO:0008725">
    <property type="term" value="F:DNA-3-methyladenine glycosylase activity"/>
    <property type="evidence" value="ECO:0007669"/>
    <property type="project" value="UniProtKB-EC"/>
</dbReference>
<dbReference type="GO" id="GO:0046872">
    <property type="term" value="F:metal ion binding"/>
    <property type="evidence" value="ECO:0007669"/>
    <property type="project" value="UniProtKB-KW"/>
</dbReference>
<keyword evidence="1" id="KW-0862">Zinc</keyword>
<feature type="binding site" evidence="1">
    <location>
        <position position="176"/>
    </location>
    <ligand>
        <name>Zn(2+)</name>
        <dbReference type="ChEBI" id="CHEBI:29105"/>
    </ligand>
</feature>
<dbReference type="GO" id="GO:0006284">
    <property type="term" value="P:base-excision repair"/>
    <property type="evidence" value="ECO:0007669"/>
    <property type="project" value="InterPro"/>
</dbReference>
<dbReference type="Pfam" id="PF03352">
    <property type="entry name" value="Adenine_glyco"/>
    <property type="match status" value="1"/>
</dbReference>
<evidence type="ECO:0000313" key="2">
    <source>
        <dbReference type="EMBL" id="ATF27104.1"/>
    </source>
</evidence>
<dbReference type="PANTHER" id="PTHR30037:SF4">
    <property type="entry name" value="DNA-3-METHYLADENINE GLYCOSYLASE I"/>
    <property type="match status" value="1"/>
</dbReference>
<dbReference type="AlphaFoldDB" id="A0A1D2K642"/>
<proteinExistence type="predicted"/>
<feature type="binding site" evidence="1">
    <location>
        <position position="17"/>
    </location>
    <ligand>
        <name>Zn(2+)</name>
        <dbReference type="ChEBI" id="CHEBI:29105"/>
    </ligand>
</feature>
<keyword evidence="1" id="KW-0479">Metal-binding</keyword>
<dbReference type="OrthoDB" id="9807664at2"/>
<dbReference type="InterPro" id="IPR005019">
    <property type="entry name" value="Adenine_glyco"/>
</dbReference>
<dbReference type="PANTHER" id="PTHR30037">
    <property type="entry name" value="DNA-3-METHYLADENINE GLYCOSYLASE 1"/>
    <property type="match status" value="1"/>
</dbReference>